<dbReference type="Pfam" id="PF04828">
    <property type="entry name" value="GFA"/>
    <property type="match status" value="1"/>
</dbReference>
<dbReference type="AlphaFoldDB" id="A0A1L9T4T3"/>
<dbReference type="Gene3D" id="3.90.1590.10">
    <property type="entry name" value="glutathione-dependent formaldehyde- activating enzyme (gfa)"/>
    <property type="match status" value="1"/>
</dbReference>
<sequence>MGMKGRCQCSKIQFTTPAAKPLRINVCHCTECRHQSSSAFGITAIFPYFELPESASDLVGSYTRRTLKGREMECLFCKNCGTRLIHRFRDVVPRPGDKPSPSATSSVKGGCLVDLDAGMMRDAIHIWCQHAIVPIPEGVERWEQAPPKPNPLEP</sequence>
<gene>
    <name evidence="6" type="ORF">ASPSYDRAFT_465363</name>
</gene>
<proteinExistence type="inferred from homology"/>
<keyword evidence="3" id="KW-0862">Zinc</keyword>
<dbReference type="GO" id="GO:0016846">
    <property type="term" value="F:carbon-sulfur lyase activity"/>
    <property type="evidence" value="ECO:0007669"/>
    <property type="project" value="InterPro"/>
</dbReference>
<dbReference type="GeneID" id="63763330"/>
<reference evidence="7" key="1">
    <citation type="journal article" date="2017" name="Genome Biol.">
        <title>Comparative genomics reveals high biological diversity and specific adaptations in the industrially and medically important fungal genus Aspergillus.</title>
        <authorList>
            <person name="de Vries R.P."/>
            <person name="Riley R."/>
            <person name="Wiebenga A."/>
            <person name="Aguilar-Osorio G."/>
            <person name="Amillis S."/>
            <person name="Uchima C.A."/>
            <person name="Anderluh G."/>
            <person name="Asadollahi M."/>
            <person name="Askin M."/>
            <person name="Barry K."/>
            <person name="Battaglia E."/>
            <person name="Bayram O."/>
            <person name="Benocci T."/>
            <person name="Braus-Stromeyer S.A."/>
            <person name="Caldana C."/>
            <person name="Canovas D."/>
            <person name="Cerqueira G.C."/>
            <person name="Chen F."/>
            <person name="Chen W."/>
            <person name="Choi C."/>
            <person name="Clum A."/>
            <person name="Dos Santos R.A."/>
            <person name="Damasio A.R."/>
            <person name="Diallinas G."/>
            <person name="Emri T."/>
            <person name="Fekete E."/>
            <person name="Flipphi M."/>
            <person name="Freyberg S."/>
            <person name="Gallo A."/>
            <person name="Gournas C."/>
            <person name="Habgood R."/>
            <person name="Hainaut M."/>
            <person name="Harispe M.L."/>
            <person name="Henrissat B."/>
            <person name="Hilden K.S."/>
            <person name="Hope R."/>
            <person name="Hossain A."/>
            <person name="Karabika E."/>
            <person name="Karaffa L."/>
            <person name="Karanyi Z."/>
            <person name="Krasevec N."/>
            <person name="Kuo A."/>
            <person name="Kusch H."/>
            <person name="LaButti K."/>
            <person name="Lagendijk E.L."/>
            <person name="Lapidus A."/>
            <person name="Levasseur A."/>
            <person name="Lindquist E."/>
            <person name="Lipzen A."/>
            <person name="Logrieco A.F."/>
            <person name="MacCabe A."/>
            <person name="Maekelae M.R."/>
            <person name="Malavazi I."/>
            <person name="Melin P."/>
            <person name="Meyer V."/>
            <person name="Mielnichuk N."/>
            <person name="Miskei M."/>
            <person name="Molnar A.P."/>
            <person name="Mule G."/>
            <person name="Ngan C.Y."/>
            <person name="Orejas M."/>
            <person name="Orosz E."/>
            <person name="Ouedraogo J.P."/>
            <person name="Overkamp K.M."/>
            <person name="Park H.-S."/>
            <person name="Perrone G."/>
            <person name="Piumi F."/>
            <person name="Punt P.J."/>
            <person name="Ram A.F."/>
            <person name="Ramon A."/>
            <person name="Rauscher S."/>
            <person name="Record E."/>
            <person name="Riano-Pachon D.M."/>
            <person name="Robert V."/>
            <person name="Roehrig J."/>
            <person name="Ruller R."/>
            <person name="Salamov A."/>
            <person name="Salih N.S."/>
            <person name="Samson R.A."/>
            <person name="Sandor E."/>
            <person name="Sanguinetti M."/>
            <person name="Schuetze T."/>
            <person name="Sepcic K."/>
            <person name="Shelest E."/>
            <person name="Sherlock G."/>
            <person name="Sophianopoulou V."/>
            <person name="Squina F.M."/>
            <person name="Sun H."/>
            <person name="Susca A."/>
            <person name="Todd R.B."/>
            <person name="Tsang A."/>
            <person name="Unkles S.E."/>
            <person name="van de Wiele N."/>
            <person name="van Rossen-Uffink D."/>
            <person name="Oliveira J.V."/>
            <person name="Vesth T.C."/>
            <person name="Visser J."/>
            <person name="Yu J.-H."/>
            <person name="Zhou M."/>
            <person name="Andersen M.R."/>
            <person name="Archer D.B."/>
            <person name="Baker S.E."/>
            <person name="Benoit I."/>
            <person name="Brakhage A.A."/>
            <person name="Braus G.H."/>
            <person name="Fischer R."/>
            <person name="Frisvad J.C."/>
            <person name="Goldman G.H."/>
            <person name="Houbraken J."/>
            <person name="Oakley B."/>
            <person name="Pocsi I."/>
            <person name="Scazzocchio C."/>
            <person name="Seiboth B."/>
            <person name="vanKuyk P.A."/>
            <person name="Wortman J."/>
            <person name="Dyer P.S."/>
            <person name="Grigoriev I.V."/>
        </authorList>
    </citation>
    <scope>NUCLEOTIDE SEQUENCE [LARGE SCALE GENOMIC DNA]</scope>
    <source>
        <strain evidence="7">CBS 593.65</strain>
    </source>
</reference>
<evidence type="ECO:0000256" key="3">
    <source>
        <dbReference type="ARBA" id="ARBA00022833"/>
    </source>
</evidence>
<dbReference type="OrthoDB" id="5290969at2759"/>
<evidence type="ECO:0000256" key="2">
    <source>
        <dbReference type="ARBA" id="ARBA00022723"/>
    </source>
</evidence>
<dbReference type="EMBL" id="KV878594">
    <property type="protein sequence ID" value="OJJ54452.1"/>
    <property type="molecule type" value="Genomic_DNA"/>
</dbReference>
<comment type="similarity">
    <text evidence="1">Belongs to the Gfa family.</text>
</comment>
<dbReference type="PANTHER" id="PTHR33337">
    <property type="entry name" value="GFA DOMAIN-CONTAINING PROTEIN"/>
    <property type="match status" value="1"/>
</dbReference>
<dbReference type="SUPFAM" id="SSF51316">
    <property type="entry name" value="Mss4-like"/>
    <property type="match status" value="1"/>
</dbReference>
<protein>
    <recommendedName>
        <fullName evidence="5">CENP-V/GFA domain-containing protein</fullName>
    </recommendedName>
</protein>
<dbReference type="VEuPathDB" id="FungiDB:ASPSYDRAFT_465363"/>
<keyword evidence="4" id="KW-0456">Lyase</keyword>
<dbReference type="RefSeq" id="XP_040698258.1">
    <property type="nucleotide sequence ID" value="XM_040847257.1"/>
</dbReference>
<dbReference type="GO" id="GO:0046872">
    <property type="term" value="F:metal ion binding"/>
    <property type="evidence" value="ECO:0007669"/>
    <property type="project" value="UniProtKB-KW"/>
</dbReference>
<evidence type="ECO:0000259" key="5">
    <source>
        <dbReference type="PROSITE" id="PS51891"/>
    </source>
</evidence>
<dbReference type="InterPro" id="IPR006913">
    <property type="entry name" value="CENP-V/GFA"/>
</dbReference>
<name>A0A1L9T4T3_9EURO</name>
<evidence type="ECO:0000256" key="1">
    <source>
        <dbReference type="ARBA" id="ARBA00005495"/>
    </source>
</evidence>
<keyword evidence="7" id="KW-1185">Reference proteome</keyword>
<feature type="domain" description="CENP-V/GFA" evidence="5">
    <location>
        <begin position="3"/>
        <end position="143"/>
    </location>
</feature>
<evidence type="ECO:0000256" key="4">
    <source>
        <dbReference type="ARBA" id="ARBA00023239"/>
    </source>
</evidence>
<dbReference type="Proteomes" id="UP000184356">
    <property type="component" value="Unassembled WGS sequence"/>
</dbReference>
<evidence type="ECO:0000313" key="7">
    <source>
        <dbReference type="Proteomes" id="UP000184356"/>
    </source>
</evidence>
<keyword evidence="2" id="KW-0479">Metal-binding</keyword>
<organism evidence="6 7">
    <name type="scientific">Aspergillus sydowii CBS 593.65</name>
    <dbReference type="NCBI Taxonomy" id="1036612"/>
    <lineage>
        <taxon>Eukaryota</taxon>
        <taxon>Fungi</taxon>
        <taxon>Dikarya</taxon>
        <taxon>Ascomycota</taxon>
        <taxon>Pezizomycotina</taxon>
        <taxon>Eurotiomycetes</taxon>
        <taxon>Eurotiomycetidae</taxon>
        <taxon>Eurotiales</taxon>
        <taxon>Aspergillaceae</taxon>
        <taxon>Aspergillus</taxon>
        <taxon>Aspergillus subgen. Nidulantes</taxon>
    </lineage>
</organism>
<dbReference type="PROSITE" id="PS51891">
    <property type="entry name" value="CENP_V_GFA"/>
    <property type="match status" value="1"/>
</dbReference>
<evidence type="ECO:0000313" key="6">
    <source>
        <dbReference type="EMBL" id="OJJ54452.1"/>
    </source>
</evidence>
<accession>A0A1L9T4T3</accession>
<dbReference type="InterPro" id="IPR011057">
    <property type="entry name" value="Mss4-like_sf"/>
</dbReference>
<dbReference type="PANTHER" id="PTHR33337:SF3">
    <property type="entry name" value="CENP-V_GFA DOMAIN-CONTAINING PROTEIN"/>
    <property type="match status" value="1"/>
</dbReference>